<keyword evidence="2 3" id="KW-0808">Transferase</keyword>
<dbReference type="NCBIfam" id="TIGR00696">
    <property type="entry name" value="wecG_tagA_cpsF"/>
    <property type="match status" value="1"/>
</dbReference>
<dbReference type="Proteomes" id="UP000241206">
    <property type="component" value="Unassembled WGS sequence"/>
</dbReference>
<evidence type="ECO:0000313" key="4">
    <source>
        <dbReference type="Proteomes" id="UP000241206"/>
    </source>
</evidence>
<dbReference type="EMBL" id="PHHF01000018">
    <property type="protein sequence ID" value="PTD26121.1"/>
    <property type="molecule type" value="Genomic_DNA"/>
</dbReference>
<keyword evidence="1" id="KW-0328">Glycosyltransferase</keyword>
<organism evidence="3 4">
    <name type="scientific">Edaphosphingomonas fennica</name>
    <dbReference type="NCBI Taxonomy" id="114404"/>
    <lineage>
        <taxon>Bacteria</taxon>
        <taxon>Pseudomonadati</taxon>
        <taxon>Pseudomonadota</taxon>
        <taxon>Alphaproteobacteria</taxon>
        <taxon>Sphingomonadales</taxon>
        <taxon>Rhizorhabdaceae</taxon>
        <taxon>Edaphosphingomonas</taxon>
    </lineage>
</organism>
<dbReference type="PANTHER" id="PTHR34136">
    <property type="match status" value="1"/>
</dbReference>
<sequence length="242" mass="26568">MQRYLDVDFDRRGMEELVSALADRPADAPFAYVVTPNVDHVIRLHGEGRDERLAEAYAHALARPCDSRILARLAALEGIRLAVAPGSDLTARLLATVRPGDRIAIIGGDGETAGQVAPLVPGAEIVQHVPPMGLRTNKAALAEAAAFVAAAKARFVFLAVGCPQQEYLALEIARRGDATGLGLCIGASIDFLTGRARRAPRWMQRAGLEWSYRLLSEPRRLWRRYLVEGPRIFRIAWRARRG</sequence>
<accession>A0A2T4I665</accession>
<reference evidence="3 4" key="1">
    <citation type="submission" date="2017-11" db="EMBL/GenBank/DDBJ databases">
        <title>Sphingomonas oleivorans sp. nov., isolated from oil-contaminated soil.</title>
        <authorList>
            <person name="Wang L."/>
            <person name="Chen L."/>
        </authorList>
    </citation>
    <scope>NUCLEOTIDE SEQUENCE [LARGE SCALE GENOMIC DNA]</scope>
    <source>
        <strain evidence="3 4">K101</strain>
    </source>
</reference>
<keyword evidence="4" id="KW-1185">Reference proteome</keyword>
<dbReference type="GO" id="GO:0016758">
    <property type="term" value="F:hexosyltransferase activity"/>
    <property type="evidence" value="ECO:0007669"/>
    <property type="project" value="TreeGrafter"/>
</dbReference>
<dbReference type="AlphaFoldDB" id="A0A2T4I665"/>
<proteinExistence type="predicted"/>
<comment type="caution">
    <text evidence="3">The sequence shown here is derived from an EMBL/GenBank/DDBJ whole genome shotgun (WGS) entry which is preliminary data.</text>
</comment>
<protein>
    <submittedName>
        <fullName evidence="3">Glycosyltransferase</fullName>
    </submittedName>
</protein>
<dbReference type="InterPro" id="IPR004629">
    <property type="entry name" value="WecG_TagA_CpsF"/>
</dbReference>
<dbReference type="Pfam" id="PF03808">
    <property type="entry name" value="Glyco_tran_WecG"/>
    <property type="match status" value="1"/>
</dbReference>
<evidence type="ECO:0000256" key="2">
    <source>
        <dbReference type="ARBA" id="ARBA00022679"/>
    </source>
</evidence>
<name>A0A2T4I665_9SPHN</name>
<gene>
    <name evidence="3" type="ORF">CV103_03685</name>
</gene>
<evidence type="ECO:0000313" key="3">
    <source>
        <dbReference type="EMBL" id="PTD26121.1"/>
    </source>
</evidence>
<dbReference type="PANTHER" id="PTHR34136:SF1">
    <property type="entry name" value="UDP-N-ACETYL-D-MANNOSAMINURONIC ACID TRANSFERASE"/>
    <property type="match status" value="1"/>
</dbReference>
<dbReference type="CDD" id="cd06533">
    <property type="entry name" value="Glyco_transf_WecG_TagA"/>
    <property type="match status" value="1"/>
</dbReference>
<evidence type="ECO:0000256" key="1">
    <source>
        <dbReference type="ARBA" id="ARBA00022676"/>
    </source>
</evidence>